<dbReference type="KEGG" id="tum:CBW65_06970"/>
<proteinExistence type="predicted"/>
<protein>
    <submittedName>
        <fullName evidence="1">Uncharacterized protein</fullName>
    </submittedName>
</protein>
<dbReference type="RefSeq" id="WP_087456256.1">
    <property type="nucleotide sequence ID" value="NZ_CP021434.1"/>
</dbReference>
<sequence length="169" mass="19364">MKQNEGVETSFEELVESNATYKKVVEAVKSIKRSMAQHKQQKGKRAPRLSIAAVAEKAGIERKTIYNNAPLLNWLQTKIALLSEQKKVKAEVAVTTEEALDELPTNSMRTIQSLRERIKTEKEKNRILVGKMSELKLEQQMYKQRIADLEDFIAGHNEEKVVKLKRQSD</sequence>
<name>A0A1Y0IK63_9BACL</name>
<dbReference type="OrthoDB" id="2620325at2"/>
<evidence type="ECO:0000313" key="1">
    <source>
        <dbReference type="EMBL" id="ARU60867.1"/>
    </source>
</evidence>
<reference evidence="2" key="1">
    <citation type="submission" date="2017-05" db="EMBL/GenBank/DDBJ databases">
        <authorList>
            <person name="Sung H."/>
        </authorList>
    </citation>
    <scope>NUCLEOTIDE SEQUENCE [LARGE SCALE GENOMIC DNA]</scope>
    <source>
        <strain evidence="2">AR23208</strain>
    </source>
</reference>
<dbReference type="AlphaFoldDB" id="A0A1Y0IK63"/>
<gene>
    <name evidence="1" type="ORF">CBW65_06970</name>
</gene>
<dbReference type="EMBL" id="CP021434">
    <property type="protein sequence ID" value="ARU60867.1"/>
    <property type="molecule type" value="Genomic_DNA"/>
</dbReference>
<dbReference type="Proteomes" id="UP000195437">
    <property type="component" value="Chromosome"/>
</dbReference>
<accession>A0A1Y0IK63</accession>
<evidence type="ECO:0000313" key="2">
    <source>
        <dbReference type="Proteomes" id="UP000195437"/>
    </source>
</evidence>
<organism evidence="1 2">
    <name type="scientific">Tumebacillus avium</name>
    <dbReference type="NCBI Taxonomy" id="1903704"/>
    <lineage>
        <taxon>Bacteria</taxon>
        <taxon>Bacillati</taxon>
        <taxon>Bacillota</taxon>
        <taxon>Bacilli</taxon>
        <taxon>Bacillales</taxon>
        <taxon>Alicyclobacillaceae</taxon>
        <taxon>Tumebacillus</taxon>
    </lineage>
</organism>
<keyword evidence="2" id="KW-1185">Reference proteome</keyword>